<evidence type="ECO:0000259" key="1">
    <source>
        <dbReference type="Pfam" id="PF01844"/>
    </source>
</evidence>
<dbReference type="GO" id="GO:0008270">
    <property type="term" value="F:zinc ion binding"/>
    <property type="evidence" value="ECO:0007669"/>
    <property type="project" value="InterPro"/>
</dbReference>
<dbReference type="RefSeq" id="WP_220176444.1">
    <property type="nucleotide sequence ID" value="NZ_UGHS01000003.1"/>
</dbReference>
<sequence length="268" mass="31478">MIGKEKQMKCTELSISQWFEVLTNENMTLPKDLDLLKVLYGFPNHQAASSQLGGNLYGCKKDASHVAKASPVNLQVYRYAKRIRQFVSIPNFHFSLRKNGKECYWDFFFKGWYEGRLFIWQLKPNLVKALEKIFFCEQEIVVHKESKTVIAEEIPSTVFYEGMQQQIVVNRYERDWRARRACIDYWGKKCSVCGFVFLDMYGEIGKNFIHVHHITPLSELTDGYQVNPKEDLRPVCPNCHAMLHQRTPPYSIEELKEIIFNHRKKQGI</sequence>
<protein>
    <submittedName>
        <fullName evidence="2">Predicted restriction endonuclease</fullName>
    </submittedName>
</protein>
<organism evidence="2 3">
    <name type="scientific">Haemophilus pittmaniae</name>
    <dbReference type="NCBI Taxonomy" id="249188"/>
    <lineage>
        <taxon>Bacteria</taxon>
        <taxon>Pseudomonadati</taxon>
        <taxon>Pseudomonadota</taxon>
        <taxon>Gammaproteobacteria</taxon>
        <taxon>Pasteurellales</taxon>
        <taxon>Pasteurellaceae</taxon>
        <taxon>Haemophilus</taxon>
    </lineage>
</organism>
<dbReference type="CDD" id="cd00085">
    <property type="entry name" value="HNHc"/>
    <property type="match status" value="1"/>
</dbReference>
<dbReference type="AlphaFoldDB" id="A0A377IZB3"/>
<reference evidence="2 3" key="1">
    <citation type="submission" date="2018-06" db="EMBL/GenBank/DDBJ databases">
        <authorList>
            <consortium name="Pathogen Informatics"/>
            <person name="Doyle S."/>
        </authorList>
    </citation>
    <scope>NUCLEOTIDE SEQUENCE [LARGE SCALE GENOMIC DNA]</scope>
    <source>
        <strain evidence="2 3">NCTC13335</strain>
    </source>
</reference>
<dbReference type="GO" id="GO:0003676">
    <property type="term" value="F:nucleic acid binding"/>
    <property type="evidence" value="ECO:0007669"/>
    <property type="project" value="InterPro"/>
</dbReference>
<dbReference type="Gene3D" id="1.10.30.50">
    <property type="match status" value="1"/>
</dbReference>
<dbReference type="InterPro" id="IPR002711">
    <property type="entry name" value="HNH"/>
</dbReference>
<dbReference type="Pfam" id="PF01844">
    <property type="entry name" value="HNH"/>
    <property type="match status" value="1"/>
</dbReference>
<gene>
    <name evidence="2" type="ORF">NCTC13335_00744</name>
</gene>
<name>A0A377IZB3_9PAST</name>
<keyword evidence="2" id="KW-0255">Endonuclease</keyword>
<keyword evidence="3" id="KW-1185">Reference proteome</keyword>
<evidence type="ECO:0000313" key="3">
    <source>
        <dbReference type="Proteomes" id="UP000255264"/>
    </source>
</evidence>
<dbReference type="InterPro" id="IPR003615">
    <property type="entry name" value="HNH_nuc"/>
</dbReference>
<feature type="domain" description="HNH" evidence="1">
    <location>
        <begin position="190"/>
        <end position="246"/>
    </location>
</feature>
<proteinExistence type="predicted"/>
<dbReference type="EMBL" id="UGHS01000003">
    <property type="protein sequence ID" value="STO92887.1"/>
    <property type="molecule type" value="Genomic_DNA"/>
</dbReference>
<evidence type="ECO:0000313" key="2">
    <source>
        <dbReference type="EMBL" id="STO92887.1"/>
    </source>
</evidence>
<keyword evidence="2" id="KW-0540">Nuclease</keyword>
<accession>A0A377IZB3</accession>
<dbReference type="Proteomes" id="UP000255264">
    <property type="component" value="Unassembled WGS sequence"/>
</dbReference>
<dbReference type="GO" id="GO:0004519">
    <property type="term" value="F:endonuclease activity"/>
    <property type="evidence" value="ECO:0007669"/>
    <property type="project" value="UniProtKB-KW"/>
</dbReference>
<keyword evidence="2" id="KW-0378">Hydrolase</keyword>